<evidence type="ECO:0000313" key="3">
    <source>
        <dbReference type="Proteomes" id="UP001329825"/>
    </source>
</evidence>
<protein>
    <submittedName>
        <fullName evidence="2">Uncharacterized protein</fullName>
    </submittedName>
</protein>
<sequence>MSDSHPHDNTDLTSRSSGNPSSGNHSEPPTGSVANVDSCGSGTPHKCPVCRHDCPSVPKSGDPSLWSTGAPPSALSHYNPLGSISRSVVSALDKLGSLRSSGNQSTEEIVSEVEDDSPPGQSGKAKKVEFRRRDATQPPED</sequence>
<keyword evidence="3" id="KW-1185">Reference proteome</keyword>
<dbReference type="GeneID" id="87953745"/>
<feature type="compositionally biased region" description="Polar residues" evidence="1">
    <location>
        <begin position="11"/>
        <end position="41"/>
    </location>
</feature>
<dbReference type="RefSeq" id="XP_062789420.1">
    <property type="nucleotide sequence ID" value="XM_062933369.1"/>
</dbReference>
<organism evidence="2 3">
    <name type="scientific">Kwoniella shivajii</name>
    <dbReference type="NCBI Taxonomy" id="564305"/>
    <lineage>
        <taxon>Eukaryota</taxon>
        <taxon>Fungi</taxon>
        <taxon>Dikarya</taxon>
        <taxon>Basidiomycota</taxon>
        <taxon>Agaricomycotina</taxon>
        <taxon>Tremellomycetes</taxon>
        <taxon>Tremellales</taxon>
        <taxon>Cryptococcaceae</taxon>
        <taxon>Kwoniella</taxon>
    </lineage>
</organism>
<feature type="region of interest" description="Disordered" evidence="1">
    <location>
        <begin position="97"/>
        <end position="141"/>
    </location>
</feature>
<accession>A0ABZ1CSS0</accession>
<feature type="compositionally biased region" description="Basic and acidic residues" evidence="1">
    <location>
        <begin position="126"/>
        <end position="135"/>
    </location>
</feature>
<evidence type="ECO:0000313" key="2">
    <source>
        <dbReference type="EMBL" id="WRT64680.1"/>
    </source>
</evidence>
<evidence type="ECO:0000256" key="1">
    <source>
        <dbReference type="SAM" id="MobiDB-lite"/>
    </source>
</evidence>
<dbReference type="EMBL" id="CP141882">
    <property type="protein sequence ID" value="WRT64680.1"/>
    <property type="molecule type" value="Genomic_DNA"/>
</dbReference>
<feature type="region of interest" description="Disordered" evidence="1">
    <location>
        <begin position="1"/>
        <end position="75"/>
    </location>
</feature>
<dbReference type="Proteomes" id="UP001329825">
    <property type="component" value="Chromosome 2"/>
</dbReference>
<name>A0ABZ1CSS0_9TREE</name>
<gene>
    <name evidence="2" type="ORF">IL334_001614</name>
</gene>
<feature type="compositionally biased region" description="Polar residues" evidence="1">
    <location>
        <begin position="98"/>
        <end position="108"/>
    </location>
</feature>
<feature type="compositionally biased region" description="Basic and acidic residues" evidence="1">
    <location>
        <begin position="1"/>
        <end position="10"/>
    </location>
</feature>
<proteinExistence type="predicted"/>
<reference evidence="2 3" key="1">
    <citation type="submission" date="2024-01" db="EMBL/GenBank/DDBJ databases">
        <title>Comparative genomics of Cryptococcus and Kwoniella reveals pathogenesis evolution and contrasting modes of karyotype evolution via chromosome fusion or intercentromeric recombination.</title>
        <authorList>
            <person name="Coelho M.A."/>
            <person name="David-Palma M."/>
            <person name="Shea T."/>
            <person name="Bowers K."/>
            <person name="McGinley-Smith S."/>
            <person name="Mohammad A.W."/>
            <person name="Gnirke A."/>
            <person name="Yurkov A.M."/>
            <person name="Nowrousian M."/>
            <person name="Sun S."/>
            <person name="Cuomo C.A."/>
            <person name="Heitman J."/>
        </authorList>
    </citation>
    <scope>NUCLEOTIDE SEQUENCE [LARGE SCALE GENOMIC DNA]</scope>
    <source>
        <strain evidence="2">CBS 11374</strain>
    </source>
</reference>